<feature type="transmembrane region" description="Helical" evidence="6">
    <location>
        <begin position="12"/>
        <end position="33"/>
    </location>
</feature>
<keyword evidence="2" id="KW-0488">Methylation</keyword>
<accession>A0A0G0PXI4</accession>
<keyword evidence="5 6" id="KW-0472">Membrane</keyword>
<evidence type="ECO:0000256" key="4">
    <source>
        <dbReference type="ARBA" id="ARBA00022989"/>
    </source>
</evidence>
<dbReference type="InterPro" id="IPR000983">
    <property type="entry name" value="Bac_GSPG_pilin"/>
</dbReference>
<dbReference type="PANTHER" id="PTHR30093">
    <property type="entry name" value="GENERAL SECRETION PATHWAY PROTEIN G"/>
    <property type="match status" value="1"/>
</dbReference>
<dbReference type="EMBL" id="LBXO01000028">
    <property type="protein sequence ID" value="KKR32593.1"/>
    <property type="molecule type" value="Genomic_DNA"/>
</dbReference>
<dbReference type="InterPro" id="IPR012902">
    <property type="entry name" value="N_methyl_site"/>
</dbReference>
<keyword evidence="4 6" id="KW-1133">Transmembrane helix</keyword>
<dbReference type="NCBIfam" id="TIGR02532">
    <property type="entry name" value="IV_pilin_GFxxxE"/>
    <property type="match status" value="1"/>
</dbReference>
<dbReference type="PRINTS" id="PR00813">
    <property type="entry name" value="BCTERIALGSPG"/>
</dbReference>
<protein>
    <recommendedName>
        <fullName evidence="9">Type II secretion system protein GspG C-terminal domain-containing protein</fullName>
    </recommendedName>
</protein>
<reference evidence="7 8" key="1">
    <citation type="journal article" date="2015" name="Nature">
        <title>rRNA introns, odd ribosomes, and small enigmatic genomes across a large radiation of phyla.</title>
        <authorList>
            <person name="Brown C.T."/>
            <person name="Hug L.A."/>
            <person name="Thomas B.C."/>
            <person name="Sharon I."/>
            <person name="Castelle C.J."/>
            <person name="Singh A."/>
            <person name="Wilkins M.J."/>
            <person name="Williams K.H."/>
            <person name="Banfield J.F."/>
        </authorList>
    </citation>
    <scope>NUCLEOTIDE SEQUENCE [LARGE SCALE GENOMIC DNA]</scope>
</reference>
<evidence type="ECO:0000313" key="7">
    <source>
        <dbReference type="EMBL" id="KKR32593.1"/>
    </source>
</evidence>
<name>A0A0G0PXI4_9BACT</name>
<evidence type="ECO:0000313" key="8">
    <source>
        <dbReference type="Proteomes" id="UP000034137"/>
    </source>
</evidence>
<dbReference type="PANTHER" id="PTHR30093:SF44">
    <property type="entry name" value="TYPE II SECRETION SYSTEM CORE PROTEIN G"/>
    <property type="match status" value="1"/>
</dbReference>
<comment type="subcellular location">
    <subcellularLocation>
        <location evidence="1">Membrane</location>
        <topology evidence="1">Single-pass membrane protein</topology>
    </subcellularLocation>
</comment>
<dbReference type="SUPFAM" id="SSF54523">
    <property type="entry name" value="Pili subunits"/>
    <property type="match status" value="1"/>
</dbReference>
<dbReference type="GO" id="GO:0015628">
    <property type="term" value="P:protein secretion by the type II secretion system"/>
    <property type="evidence" value="ECO:0007669"/>
    <property type="project" value="InterPro"/>
</dbReference>
<evidence type="ECO:0000256" key="2">
    <source>
        <dbReference type="ARBA" id="ARBA00022481"/>
    </source>
</evidence>
<dbReference type="InterPro" id="IPR045584">
    <property type="entry name" value="Pilin-like"/>
</dbReference>
<proteinExistence type="predicted"/>
<evidence type="ECO:0000256" key="1">
    <source>
        <dbReference type="ARBA" id="ARBA00004167"/>
    </source>
</evidence>
<evidence type="ECO:0000256" key="3">
    <source>
        <dbReference type="ARBA" id="ARBA00022692"/>
    </source>
</evidence>
<dbReference type="Proteomes" id="UP000034137">
    <property type="component" value="Unassembled WGS sequence"/>
</dbReference>
<dbReference type="GO" id="GO:0015627">
    <property type="term" value="C:type II protein secretion system complex"/>
    <property type="evidence" value="ECO:0007669"/>
    <property type="project" value="InterPro"/>
</dbReference>
<organism evidence="7 8">
    <name type="scientific">Candidatus Falkowbacteria bacterium GW2011_GWF2_39_8</name>
    <dbReference type="NCBI Taxonomy" id="1618642"/>
    <lineage>
        <taxon>Bacteria</taxon>
        <taxon>Candidatus Falkowiibacteriota</taxon>
    </lineage>
</organism>
<evidence type="ECO:0000256" key="5">
    <source>
        <dbReference type="ARBA" id="ARBA00023136"/>
    </source>
</evidence>
<dbReference type="Pfam" id="PF07963">
    <property type="entry name" value="N_methyl"/>
    <property type="match status" value="1"/>
</dbReference>
<gene>
    <name evidence="7" type="ORF">UT64_C0028G0009</name>
</gene>
<keyword evidence="3 6" id="KW-0812">Transmembrane</keyword>
<dbReference type="PROSITE" id="PS00409">
    <property type="entry name" value="PROKAR_NTER_METHYL"/>
    <property type="match status" value="1"/>
</dbReference>
<evidence type="ECO:0000256" key="6">
    <source>
        <dbReference type="SAM" id="Phobius"/>
    </source>
</evidence>
<dbReference type="AlphaFoldDB" id="A0A0G0PXI4"/>
<evidence type="ECO:0008006" key="9">
    <source>
        <dbReference type="Google" id="ProtNLM"/>
    </source>
</evidence>
<comment type="caution">
    <text evidence="7">The sequence shown here is derived from an EMBL/GenBank/DDBJ whole genome shotgun (WGS) entry which is preliminary data.</text>
</comment>
<dbReference type="Gene3D" id="3.30.700.10">
    <property type="entry name" value="Glycoprotein, Type 4 Pilin"/>
    <property type="match status" value="1"/>
</dbReference>
<dbReference type="GO" id="GO:0016020">
    <property type="term" value="C:membrane"/>
    <property type="evidence" value="ECO:0007669"/>
    <property type="project" value="UniProtKB-SubCell"/>
</dbReference>
<sequence length="140" mass="14912">MKKQKGFTLVELLVVIAIIGLLSTLAVVSLNNARARSRDAKRVSDVKQVQTALEMYFNDWNAYPETGALNMASTTPNNILKSPDGTVTYMQQVPAAQAPGTYVYTATTTTSYSIVYSLENATGGLTPGQHTATPGGIANP</sequence>